<evidence type="ECO:0000313" key="1">
    <source>
        <dbReference type="EMBL" id="ORE18871.1"/>
    </source>
</evidence>
<gene>
    <name evidence="1" type="ORF">BCV71DRAFT_234564</name>
</gene>
<dbReference type="EMBL" id="KV921321">
    <property type="protein sequence ID" value="ORE18871.1"/>
    <property type="molecule type" value="Genomic_DNA"/>
</dbReference>
<dbReference type="Proteomes" id="UP000242381">
    <property type="component" value="Unassembled WGS sequence"/>
</dbReference>
<sequence length="158" mass="18040">MAFYSFPCNDLQMCVRIYLVRSHHDSLRNRFQAIGVALFYLHYDLKNILFKKPVVSLAKYTIVLYARVSMASVGALLIIREPELALPILSRNKNMKLLSFILIGFAMLSAMDAASTEPVKEMCLPVCHRTEHPCPIAFFSKKQSICWTCCTASRRLFV</sequence>
<protein>
    <submittedName>
        <fullName evidence="1">Uncharacterized protein</fullName>
    </submittedName>
</protein>
<accession>A0A1X0S3X6</accession>
<evidence type="ECO:0000313" key="2">
    <source>
        <dbReference type="Proteomes" id="UP000242381"/>
    </source>
</evidence>
<reference evidence="1 2" key="1">
    <citation type="journal article" date="2016" name="Proc. Natl. Acad. Sci. U.S.A.">
        <title>Lipid metabolic changes in an early divergent fungus govern the establishment of a mutualistic symbiosis with endobacteria.</title>
        <authorList>
            <person name="Lastovetsky O.A."/>
            <person name="Gaspar M.L."/>
            <person name="Mondo S.J."/>
            <person name="LaButti K.M."/>
            <person name="Sandor L."/>
            <person name="Grigoriev I.V."/>
            <person name="Henry S.A."/>
            <person name="Pawlowska T.E."/>
        </authorList>
    </citation>
    <scope>NUCLEOTIDE SEQUENCE [LARGE SCALE GENOMIC DNA]</scope>
    <source>
        <strain evidence="1 2">ATCC 11559</strain>
    </source>
</reference>
<dbReference type="AlphaFoldDB" id="A0A1X0S3X6"/>
<name>A0A1X0S3X6_RHIZD</name>
<organism evidence="1 2">
    <name type="scientific">Rhizopus microsporus</name>
    <dbReference type="NCBI Taxonomy" id="58291"/>
    <lineage>
        <taxon>Eukaryota</taxon>
        <taxon>Fungi</taxon>
        <taxon>Fungi incertae sedis</taxon>
        <taxon>Mucoromycota</taxon>
        <taxon>Mucoromycotina</taxon>
        <taxon>Mucoromycetes</taxon>
        <taxon>Mucorales</taxon>
        <taxon>Mucorineae</taxon>
        <taxon>Rhizopodaceae</taxon>
        <taxon>Rhizopus</taxon>
    </lineage>
</organism>
<proteinExistence type="predicted"/>